<protein>
    <submittedName>
        <fullName evidence="1">Uncharacterized protein</fullName>
    </submittedName>
</protein>
<dbReference type="EMBL" id="QYUP01000195">
    <property type="protein sequence ID" value="RJG08360.1"/>
    <property type="molecule type" value="Genomic_DNA"/>
</dbReference>
<reference evidence="1 2" key="1">
    <citation type="submission" date="2018-09" db="EMBL/GenBank/DDBJ databases">
        <authorList>
            <person name="Zhu H."/>
        </authorList>
    </citation>
    <scope>NUCLEOTIDE SEQUENCE [LARGE SCALE GENOMIC DNA]</scope>
    <source>
        <strain evidence="1 2">K1S02-61</strain>
    </source>
</reference>
<evidence type="ECO:0000313" key="2">
    <source>
        <dbReference type="Proteomes" id="UP000284006"/>
    </source>
</evidence>
<organism evidence="1 2">
    <name type="scientific">Massilia cavernae</name>
    <dbReference type="NCBI Taxonomy" id="2320864"/>
    <lineage>
        <taxon>Bacteria</taxon>
        <taxon>Pseudomonadati</taxon>
        <taxon>Pseudomonadota</taxon>
        <taxon>Betaproteobacteria</taxon>
        <taxon>Burkholderiales</taxon>
        <taxon>Oxalobacteraceae</taxon>
        <taxon>Telluria group</taxon>
        <taxon>Massilia</taxon>
    </lineage>
</organism>
<accession>A0A418X7C9</accession>
<name>A0A418X7C9_9BURK</name>
<evidence type="ECO:0000313" key="1">
    <source>
        <dbReference type="EMBL" id="RJG08360.1"/>
    </source>
</evidence>
<proteinExistence type="predicted"/>
<comment type="caution">
    <text evidence="1">The sequence shown here is derived from an EMBL/GenBank/DDBJ whole genome shotgun (WGS) entry which is preliminary data.</text>
</comment>
<sequence length="156" mass="16812">MEPRHRGDYTDAATHEYLQYMADAGFVAASIQYDNDTDVSGAELVQKARCIFDAANPNSAINKLDALAVVDVSKGIFASGLSQGSLMAHLSRDFHSQVRGAWLSGTGDTGSLPCTSRSSTTRIRLSRTSEPRMVSKTRFSVQATALGIWRPATPSN</sequence>
<dbReference type="Proteomes" id="UP000284006">
    <property type="component" value="Unassembled WGS sequence"/>
</dbReference>
<dbReference type="AlphaFoldDB" id="A0A418X7C9"/>
<gene>
    <name evidence="1" type="ORF">D3872_24310</name>
</gene>
<keyword evidence="2" id="KW-1185">Reference proteome</keyword>